<evidence type="ECO:0000256" key="1">
    <source>
        <dbReference type="ARBA" id="ARBA00004138"/>
    </source>
</evidence>
<evidence type="ECO:0000256" key="6">
    <source>
        <dbReference type="ARBA" id="ARBA00023273"/>
    </source>
</evidence>
<feature type="compositionally biased region" description="Basic and acidic residues" evidence="8">
    <location>
        <begin position="13"/>
        <end position="27"/>
    </location>
</feature>
<keyword evidence="3 7" id="KW-0433">Leucine-rich repeat</keyword>
<evidence type="ECO:0000256" key="7">
    <source>
        <dbReference type="RuleBase" id="RU364076"/>
    </source>
</evidence>
<comment type="caution">
    <text evidence="9">The sequence shown here is derived from an EMBL/GenBank/DDBJ whole genome shotgun (WGS) entry which is preliminary data.</text>
</comment>
<evidence type="ECO:0000256" key="4">
    <source>
        <dbReference type="ARBA" id="ARBA00022737"/>
    </source>
</evidence>
<evidence type="ECO:0000256" key="5">
    <source>
        <dbReference type="ARBA" id="ARBA00023069"/>
    </source>
</evidence>
<protein>
    <recommendedName>
        <fullName evidence="7">Dynein axonemal assembly factor 1</fullName>
    </recommendedName>
</protein>
<feature type="compositionally biased region" description="Basic and acidic residues" evidence="8">
    <location>
        <begin position="292"/>
        <end position="306"/>
    </location>
</feature>
<dbReference type="InterPro" id="IPR032675">
    <property type="entry name" value="LRR_dom_sf"/>
</dbReference>
<comment type="function">
    <text evidence="7">Cilium-specific protein required for the stability of the ciliary architecture. Plays a role in cytoplasmic preassembly of dynein arms. Involved in regulation of microtubule-based cilia and actin-based brush border microvilli.</text>
</comment>
<keyword evidence="4 7" id="KW-0677">Repeat</keyword>
<gene>
    <name evidence="9" type="ORF">JD844_000156</name>
</gene>
<keyword evidence="6 7" id="KW-0966">Cell projection</keyword>
<dbReference type="Proteomes" id="UP000826234">
    <property type="component" value="Unassembled WGS sequence"/>
</dbReference>
<feature type="compositionally biased region" description="Polar residues" evidence="8">
    <location>
        <begin position="90"/>
        <end position="102"/>
    </location>
</feature>
<comment type="similarity">
    <text evidence="7">Belongs to the DNAAF1 family.</text>
</comment>
<feature type="region of interest" description="Disordered" evidence="8">
    <location>
        <begin position="292"/>
        <end position="327"/>
    </location>
</feature>
<keyword evidence="10" id="KW-1185">Reference proteome</keyword>
<dbReference type="EMBL" id="JAIPUX010003776">
    <property type="protein sequence ID" value="KAH0619496.1"/>
    <property type="molecule type" value="Genomic_DNA"/>
</dbReference>
<comment type="subcellular location">
    <subcellularLocation>
        <location evidence="1 7">Cell projection</location>
        <location evidence="1 7">Cilium</location>
    </subcellularLocation>
</comment>
<organism evidence="9 10">
    <name type="scientific">Phrynosoma platyrhinos</name>
    <name type="common">Desert horned lizard</name>
    <dbReference type="NCBI Taxonomy" id="52577"/>
    <lineage>
        <taxon>Eukaryota</taxon>
        <taxon>Metazoa</taxon>
        <taxon>Chordata</taxon>
        <taxon>Craniata</taxon>
        <taxon>Vertebrata</taxon>
        <taxon>Euteleostomi</taxon>
        <taxon>Lepidosauria</taxon>
        <taxon>Squamata</taxon>
        <taxon>Bifurcata</taxon>
        <taxon>Unidentata</taxon>
        <taxon>Episquamata</taxon>
        <taxon>Toxicofera</taxon>
        <taxon>Iguania</taxon>
        <taxon>Phrynosomatidae</taxon>
        <taxon>Phrynosomatinae</taxon>
        <taxon>Phrynosoma</taxon>
    </lineage>
</organism>
<evidence type="ECO:0000256" key="3">
    <source>
        <dbReference type="ARBA" id="ARBA00022614"/>
    </source>
</evidence>
<evidence type="ECO:0000313" key="9">
    <source>
        <dbReference type="EMBL" id="KAH0619496.1"/>
    </source>
</evidence>
<dbReference type="PANTHER" id="PTHR45973">
    <property type="entry name" value="PROTEIN PHOSPHATASE 1 REGULATORY SUBUNIT SDS22-RELATED"/>
    <property type="match status" value="1"/>
</dbReference>
<keyword evidence="5 7" id="KW-0969">Cilium</keyword>
<dbReference type="InterPro" id="IPR050576">
    <property type="entry name" value="Cilia_flagella_integrity"/>
</dbReference>
<evidence type="ECO:0000313" key="10">
    <source>
        <dbReference type="Proteomes" id="UP000826234"/>
    </source>
</evidence>
<dbReference type="Gene3D" id="3.80.10.10">
    <property type="entry name" value="Ribonuclease Inhibitor"/>
    <property type="match status" value="1"/>
</dbReference>
<accession>A0ABQ7SQ51</accession>
<name>A0ABQ7SQ51_PHRPL</name>
<keyword evidence="2" id="KW-0597">Phosphoprotein</keyword>
<evidence type="ECO:0000256" key="2">
    <source>
        <dbReference type="ARBA" id="ARBA00022553"/>
    </source>
</evidence>
<feature type="compositionally biased region" description="Basic and acidic residues" evidence="8">
    <location>
        <begin position="52"/>
        <end position="87"/>
    </location>
</feature>
<sequence>MHLLNEEPGSEEAVAKEGKGQEAEDHGQANLVPSSENDFIKEELQSQLPEGEQEKQKNIKHEQLKLEVDGNEEPGKGEPAPQKRGDSVTDIYQQNQPKTNGDQKPVIDPSCEQSEFKRGGIRMTKKLLRDLCKQHKLYMTPALNDTLYLHYKASLKVLHTLQIAHNMLETVEDIQHLQECPSISVLDLSHNRLDDPNILDVLETMPDLRVLNLMGNDVIKKIANYRRTLTIRLKHLTYLDDRPVFPKDRACAEAWATGGREAEKKERETWETKERKKIQNSIDALTAIREKAKEKKRQREMEERKSALAGQQEGEIPCPSNNTVTSNTVESLDTLENSETKQKIEKFVRESMDAHEESLAAAENLGDQLDRSECSHVEMSVDKIATPGPMLTELPDPPHIEEIKLETPEQLFLDELPDLEDVDTSEAFVEEESFIRKQTSPPKIEVISEANEDKDCIVEGTTLISGNIVTEEIPTSIFSNENKVPEAGSKEALQPIIADLLIQEKGEFESKVHPDRPPRPLIEEITPEPLDPSWILSLCNEDDTWLVEKEEKHSLTPPQGKLIHALQRFDTGPSCLLAVLRA</sequence>
<feature type="region of interest" description="Disordered" evidence="8">
    <location>
        <begin position="1"/>
        <end position="108"/>
    </location>
</feature>
<dbReference type="SUPFAM" id="SSF52058">
    <property type="entry name" value="L domain-like"/>
    <property type="match status" value="1"/>
</dbReference>
<proteinExistence type="inferred from homology"/>
<dbReference type="PANTHER" id="PTHR45973:SF19">
    <property type="entry name" value="DYNEIN AXONEMAL ASSEMBLY FACTOR 1"/>
    <property type="match status" value="1"/>
</dbReference>
<evidence type="ECO:0000256" key="8">
    <source>
        <dbReference type="SAM" id="MobiDB-lite"/>
    </source>
</evidence>
<reference evidence="9 10" key="1">
    <citation type="journal article" date="2022" name="Gigascience">
        <title>A chromosome-level genome assembly and annotation of the desert horned lizard, Phrynosoma platyrhinos, provides insight into chromosomal rearrangements among reptiles.</title>
        <authorList>
            <person name="Koochekian N."/>
            <person name="Ascanio A."/>
            <person name="Farleigh K."/>
            <person name="Card D.C."/>
            <person name="Schield D.R."/>
            <person name="Castoe T.A."/>
            <person name="Jezkova T."/>
        </authorList>
    </citation>
    <scope>NUCLEOTIDE SEQUENCE [LARGE SCALE GENOMIC DNA]</scope>
    <source>
        <strain evidence="9">NK-2021</strain>
    </source>
</reference>